<evidence type="ECO:0000256" key="3">
    <source>
        <dbReference type="ARBA" id="ARBA00022485"/>
    </source>
</evidence>
<comment type="cofactor">
    <cofactor evidence="1">
        <name>FAD</name>
        <dbReference type="ChEBI" id="CHEBI:57692"/>
    </cofactor>
</comment>
<dbReference type="Proteomes" id="UP000191663">
    <property type="component" value="Unassembled WGS sequence"/>
</dbReference>
<dbReference type="PANTHER" id="PTHR43498">
    <property type="entry name" value="FERREDOXIN:COB-COM HETERODISULFIDE REDUCTASE SUBUNIT A"/>
    <property type="match status" value="1"/>
</dbReference>
<dbReference type="InterPro" id="IPR036188">
    <property type="entry name" value="FAD/NAD-bd_sf"/>
</dbReference>
<dbReference type="PROSITE" id="PS00198">
    <property type="entry name" value="4FE4S_FER_1"/>
    <property type="match status" value="3"/>
</dbReference>
<evidence type="ECO:0000256" key="5">
    <source>
        <dbReference type="ARBA" id="ARBA00022827"/>
    </source>
</evidence>
<dbReference type="Pfam" id="PF12831">
    <property type="entry name" value="FAD_oxidored"/>
    <property type="match status" value="1"/>
</dbReference>
<dbReference type="Pfam" id="PF12838">
    <property type="entry name" value="Fer4_7"/>
    <property type="match status" value="1"/>
</dbReference>
<dbReference type="SUPFAM" id="SSF54862">
    <property type="entry name" value="4Fe-4S ferredoxins"/>
    <property type="match status" value="1"/>
</dbReference>
<evidence type="ECO:0000256" key="4">
    <source>
        <dbReference type="ARBA" id="ARBA00022723"/>
    </source>
</evidence>
<dbReference type="InterPro" id="IPR017896">
    <property type="entry name" value="4Fe4S_Fe-S-bd"/>
</dbReference>
<evidence type="ECO:0000256" key="6">
    <source>
        <dbReference type="ARBA" id="ARBA00023002"/>
    </source>
</evidence>
<keyword evidence="5" id="KW-0274">FAD</keyword>
<keyword evidence="4" id="KW-0479">Metal-binding</keyword>
<feature type="domain" description="4Fe-4S ferredoxin-type" evidence="9">
    <location>
        <begin position="602"/>
        <end position="632"/>
    </location>
</feature>
<keyword evidence="5" id="KW-0285">Flavoprotein</keyword>
<evidence type="ECO:0000313" key="10">
    <source>
        <dbReference type="EMBL" id="OPX18190.1"/>
    </source>
</evidence>
<evidence type="ECO:0000256" key="8">
    <source>
        <dbReference type="ARBA" id="ARBA00023014"/>
    </source>
</evidence>
<evidence type="ECO:0000256" key="2">
    <source>
        <dbReference type="ARBA" id="ARBA00006561"/>
    </source>
</evidence>
<dbReference type="GO" id="GO:0046872">
    <property type="term" value="F:metal ion binding"/>
    <property type="evidence" value="ECO:0007669"/>
    <property type="project" value="UniProtKB-KW"/>
</dbReference>
<dbReference type="InterPro" id="IPR017900">
    <property type="entry name" value="4Fe4S_Fe_S_CS"/>
</dbReference>
<protein>
    <submittedName>
        <fullName evidence="10">Disulfide reductase</fullName>
    </submittedName>
</protein>
<dbReference type="Gene3D" id="3.50.50.60">
    <property type="entry name" value="FAD/NAD(P)-binding domain"/>
    <property type="match status" value="1"/>
</dbReference>
<dbReference type="Gene3D" id="3.30.70.20">
    <property type="match status" value="2"/>
</dbReference>
<dbReference type="GO" id="GO:0051539">
    <property type="term" value="F:4 iron, 4 sulfur cluster binding"/>
    <property type="evidence" value="ECO:0007669"/>
    <property type="project" value="UniProtKB-KW"/>
</dbReference>
<organism evidence="10 11">
    <name type="scientific">candidate division WOR-3 bacterium 4484_100</name>
    <dbReference type="NCBI Taxonomy" id="1936077"/>
    <lineage>
        <taxon>Bacteria</taxon>
        <taxon>Bacteria division WOR-3</taxon>
    </lineage>
</organism>
<dbReference type="PANTHER" id="PTHR43498:SF1">
    <property type="entry name" value="COB--COM HETERODISULFIDE REDUCTASE IRON-SULFUR SUBUNIT A"/>
    <property type="match status" value="1"/>
</dbReference>
<proteinExistence type="inferred from homology"/>
<feature type="domain" description="4Fe-4S ferredoxin-type" evidence="9">
    <location>
        <begin position="570"/>
        <end position="599"/>
    </location>
</feature>
<dbReference type="Gene3D" id="3.40.50.720">
    <property type="entry name" value="NAD(P)-binding Rossmann-like Domain"/>
    <property type="match status" value="1"/>
</dbReference>
<dbReference type="SUPFAM" id="SSF51905">
    <property type="entry name" value="FAD/NAD(P)-binding domain"/>
    <property type="match status" value="1"/>
</dbReference>
<keyword evidence="7" id="KW-0408">Iron</keyword>
<dbReference type="EMBL" id="MUKB01000032">
    <property type="protein sequence ID" value="OPX18190.1"/>
    <property type="molecule type" value="Genomic_DNA"/>
</dbReference>
<evidence type="ECO:0000256" key="7">
    <source>
        <dbReference type="ARBA" id="ARBA00023004"/>
    </source>
</evidence>
<sequence>MKIGVYVCHCGGNISEVVDIKKVMEFAEQQGDVALVKDHAHMCSDVARKMLVDDIKEYGLDKVVIAACSPQFHGRTFMGTVEKAGLSPYVMEMANIREQCSWPHYYQPELATKKAKDIVKMAIVKARLDEPLEKKTSPIGKRVLVIGAGIAGIQAALDLGDAGFKVYLVEKEPSIGGKMAKLSRTFPTEDCAACILSPKMADVPANPNIELLTNTEIESISGFLGNYDVVAVRKPRYVDITKCTACDKCAEACPVVVPNEFDEGLSSRKAIYLPNPIAVPHAYVLDDKSCLGLFPLACSKCYDVCDAGAINYDEKPERINFTVDTIIVATGYEIFDPRKKKVYEFAKSKNVLTALDLERLISLEAEGTVLRPIGRRIAFIQCVGSRDELVGNEYCSRICCMYATKLSQLLKRADPKRDVYVFYVDLRAFGKGFEEYYKRAQRTGVKFIRGRVAELHEDSHTHKVRLKVEDTLTREIIESEFDLVILSVGLRPSEGTTKIADTLRLIKSPGGWLQEAHPKFRPVDTLADGVFICGCAQGPKDIPDTVAQASAAAARAIRLMNKGEYEVDPITAFVDEKLCSGCGICAGVCPYEAITIELKDGKRISRVNEVVCQGCGACVASCPSGAQQQRWFMTSQLHAMLSAALGEEV</sequence>
<name>A0A1V4QFP7_UNCW3</name>
<keyword evidence="6" id="KW-0560">Oxidoreductase</keyword>
<dbReference type="AlphaFoldDB" id="A0A1V4QFP7"/>
<comment type="similarity">
    <text evidence="2">Belongs to the HdrA family.</text>
</comment>
<keyword evidence="3" id="KW-0004">4Fe-4S</keyword>
<dbReference type="InterPro" id="IPR039650">
    <property type="entry name" value="HdrA-like"/>
</dbReference>
<accession>A0A1V4QFP7</accession>
<dbReference type="PROSITE" id="PS51379">
    <property type="entry name" value="4FE4S_FER_2"/>
    <property type="match status" value="3"/>
</dbReference>
<dbReference type="GO" id="GO:0016491">
    <property type="term" value="F:oxidoreductase activity"/>
    <property type="evidence" value="ECO:0007669"/>
    <property type="project" value="UniProtKB-KW"/>
</dbReference>
<gene>
    <name evidence="10" type="ORF">BXT86_02505</name>
</gene>
<feature type="domain" description="4Fe-4S ferredoxin-type" evidence="9">
    <location>
        <begin position="234"/>
        <end position="264"/>
    </location>
</feature>
<evidence type="ECO:0000259" key="9">
    <source>
        <dbReference type="PROSITE" id="PS51379"/>
    </source>
</evidence>
<keyword evidence="8" id="KW-0411">Iron-sulfur</keyword>
<evidence type="ECO:0000313" key="11">
    <source>
        <dbReference type="Proteomes" id="UP000191663"/>
    </source>
</evidence>
<reference evidence="11" key="1">
    <citation type="submission" date="2017-01" db="EMBL/GenBank/DDBJ databases">
        <title>Novel pathways for hydrocarbon cycling and metabolic interdependencies in hydrothermal sediment communities.</title>
        <authorList>
            <person name="Dombrowski N."/>
            <person name="Seitz K."/>
            <person name="Teske A."/>
            <person name="Baker B."/>
        </authorList>
    </citation>
    <scope>NUCLEOTIDE SEQUENCE [LARGE SCALE GENOMIC DNA]</scope>
</reference>
<evidence type="ECO:0000256" key="1">
    <source>
        <dbReference type="ARBA" id="ARBA00001974"/>
    </source>
</evidence>
<comment type="caution">
    <text evidence="10">The sequence shown here is derived from an EMBL/GenBank/DDBJ whole genome shotgun (WGS) entry which is preliminary data.</text>
</comment>